<reference evidence="1" key="1">
    <citation type="submission" date="2014-09" db="EMBL/GenBank/DDBJ databases">
        <authorList>
            <person name="Magalhaes I.L.F."/>
            <person name="Oliveira U."/>
            <person name="Santos F.R."/>
            <person name="Vidigal T.H.D.A."/>
            <person name="Brescovit A.D."/>
            <person name="Santos A.J."/>
        </authorList>
    </citation>
    <scope>NUCLEOTIDE SEQUENCE</scope>
    <source>
        <tissue evidence="1">Shoot tissue taken approximately 20 cm above the soil surface</tissue>
    </source>
</reference>
<evidence type="ECO:0000313" key="1">
    <source>
        <dbReference type="EMBL" id="JAD52834.1"/>
    </source>
</evidence>
<sequence>MKITLFNISSKSIRKYNGSSHNFINLAISMFTITDQTEGGKVHSKGKY</sequence>
<name>A0A0A9AM88_ARUDO</name>
<proteinExistence type="predicted"/>
<reference evidence="1" key="2">
    <citation type="journal article" date="2015" name="Data Brief">
        <title>Shoot transcriptome of the giant reed, Arundo donax.</title>
        <authorList>
            <person name="Barrero R.A."/>
            <person name="Guerrero F.D."/>
            <person name="Moolhuijzen P."/>
            <person name="Goolsby J.A."/>
            <person name="Tidwell J."/>
            <person name="Bellgard S.E."/>
            <person name="Bellgard M.I."/>
        </authorList>
    </citation>
    <scope>NUCLEOTIDE SEQUENCE</scope>
    <source>
        <tissue evidence="1">Shoot tissue taken approximately 20 cm above the soil surface</tissue>
    </source>
</reference>
<dbReference type="AlphaFoldDB" id="A0A0A9AM88"/>
<organism evidence="1">
    <name type="scientific">Arundo donax</name>
    <name type="common">Giant reed</name>
    <name type="synonym">Donax arundinaceus</name>
    <dbReference type="NCBI Taxonomy" id="35708"/>
    <lineage>
        <taxon>Eukaryota</taxon>
        <taxon>Viridiplantae</taxon>
        <taxon>Streptophyta</taxon>
        <taxon>Embryophyta</taxon>
        <taxon>Tracheophyta</taxon>
        <taxon>Spermatophyta</taxon>
        <taxon>Magnoliopsida</taxon>
        <taxon>Liliopsida</taxon>
        <taxon>Poales</taxon>
        <taxon>Poaceae</taxon>
        <taxon>PACMAD clade</taxon>
        <taxon>Arundinoideae</taxon>
        <taxon>Arundineae</taxon>
        <taxon>Arundo</taxon>
    </lineage>
</organism>
<accession>A0A0A9AM88</accession>
<protein>
    <submittedName>
        <fullName evidence="1">Uncharacterized protein</fullName>
    </submittedName>
</protein>
<dbReference type="EMBL" id="GBRH01245061">
    <property type="protein sequence ID" value="JAD52834.1"/>
    <property type="molecule type" value="Transcribed_RNA"/>
</dbReference>